<dbReference type="RefSeq" id="WP_277578964.1">
    <property type="nucleotide sequence ID" value="NZ_JANRMI010000004.1"/>
</dbReference>
<protein>
    <recommendedName>
        <fullName evidence="3">Ig-like domain-containing protein</fullName>
    </recommendedName>
</protein>
<name>A0ABT6DLF5_9BACT</name>
<evidence type="ECO:0008006" key="3">
    <source>
        <dbReference type="Google" id="ProtNLM"/>
    </source>
</evidence>
<dbReference type="EMBL" id="JANRMI010000004">
    <property type="protein sequence ID" value="MDG0817491.1"/>
    <property type="molecule type" value="Genomic_DNA"/>
</dbReference>
<evidence type="ECO:0000313" key="2">
    <source>
        <dbReference type="Proteomes" id="UP001152321"/>
    </source>
</evidence>
<sequence length="189" mass="20911">MNHIARLAILPILFVSVKALAISSLTRSSTFVDAQKLWQDSQEVSSTEINGNWKRIAVYEHEDCKDIMHGPAYDVSGIRNQDGSVFTLAFEGHQVKFLNVGIATNTQGPYEIHSRFSNFSSWAYDENTKAKEMTDQAYGSYSCRVVSDANKQLICAVGTGLKQEAISDSTFKACSKLKTGLIVLFSKVD</sequence>
<reference evidence="1" key="1">
    <citation type="submission" date="2022-08" db="EMBL/GenBank/DDBJ databases">
        <title>Novel Bdellovibrio Species Isolated from Svalbard: Designation Bdellovibrio svalbardensis.</title>
        <authorList>
            <person name="Mitchell R.J."/>
            <person name="Choi S.Y."/>
        </authorList>
    </citation>
    <scope>NUCLEOTIDE SEQUENCE</scope>
    <source>
        <strain evidence="1">PAP01</strain>
    </source>
</reference>
<organism evidence="1 2">
    <name type="scientific">Bdellovibrio svalbardensis</name>
    <dbReference type="NCBI Taxonomy" id="2972972"/>
    <lineage>
        <taxon>Bacteria</taxon>
        <taxon>Pseudomonadati</taxon>
        <taxon>Bdellovibrionota</taxon>
        <taxon>Bdellovibrionia</taxon>
        <taxon>Bdellovibrionales</taxon>
        <taxon>Pseudobdellovibrionaceae</taxon>
        <taxon>Bdellovibrio</taxon>
    </lineage>
</organism>
<dbReference type="Proteomes" id="UP001152321">
    <property type="component" value="Unassembled WGS sequence"/>
</dbReference>
<proteinExistence type="predicted"/>
<gene>
    <name evidence="1" type="ORF">NWE73_14005</name>
</gene>
<evidence type="ECO:0000313" key="1">
    <source>
        <dbReference type="EMBL" id="MDG0817491.1"/>
    </source>
</evidence>
<comment type="caution">
    <text evidence="1">The sequence shown here is derived from an EMBL/GenBank/DDBJ whole genome shotgun (WGS) entry which is preliminary data.</text>
</comment>
<accession>A0ABT6DLF5</accession>
<keyword evidence="2" id="KW-1185">Reference proteome</keyword>